<dbReference type="EMBL" id="KQ982868">
    <property type="protein sequence ID" value="KYQ49746.1"/>
    <property type="molecule type" value="Genomic_DNA"/>
</dbReference>
<dbReference type="AlphaFoldDB" id="A0A151WPF1"/>
<dbReference type="Proteomes" id="UP000075809">
    <property type="component" value="Unassembled WGS sequence"/>
</dbReference>
<organism evidence="1 2">
    <name type="scientific">Mycetomoellerius zeteki</name>
    <dbReference type="NCBI Taxonomy" id="64791"/>
    <lineage>
        <taxon>Eukaryota</taxon>
        <taxon>Metazoa</taxon>
        <taxon>Ecdysozoa</taxon>
        <taxon>Arthropoda</taxon>
        <taxon>Hexapoda</taxon>
        <taxon>Insecta</taxon>
        <taxon>Pterygota</taxon>
        <taxon>Neoptera</taxon>
        <taxon>Endopterygota</taxon>
        <taxon>Hymenoptera</taxon>
        <taxon>Apocrita</taxon>
        <taxon>Aculeata</taxon>
        <taxon>Formicoidea</taxon>
        <taxon>Formicidae</taxon>
        <taxon>Myrmicinae</taxon>
        <taxon>Mycetomoellerius</taxon>
    </lineage>
</organism>
<proteinExistence type="predicted"/>
<protein>
    <submittedName>
        <fullName evidence="1">Uncharacterized protein</fullName>
    </submittedName>
</protein>
<keyword evidence="2" id="KW-1185">Reference proteome</keyword>
<name>A0A151WPF1_9HYME</name>
<evidence type="ECO:0000313" key="1">
    <source>
        <dbReference type="EMBL" id="KYQ49746.1"/>
    </source>
</evidence>
<sequence>MGTATRSEVRVFVRSFLDSTLLWNSDERKCRAPSGNVSPSSSDRASICLEADSRPVCDAISYIVRVARERRVSAVTVVNLGLYAYCGRFVLTTNSKEVFDRAIVI</sequence>
<gene>
    <name evidence="1" type="ORF">ALC60_11191</name>
</gene>
<reference evidence="1 2" key="1">
    <citation type="submission" date="2015-09" db="EMBL/GenBank/DDBJ databases">
        <title>Trachymyrmex zeteki WGS genome.</title>
        <authorList>
            <person name="Nygaard S."/>
            <person name="Hu H."/>
            <person name="Boomsma J."/>
            <person name="Zhang G."/>
        </authorList>
    </citation>
    <scope>NUCLEOTIDE SEQUENCE [LARGE SCALE GENOMIC DNA]</scope>
    <source>
        <strain evidence="1">Tzet28-1</strain>
        <tissue evidence="1">Whole body</tissue>
    </source>
</reference>
<accession>A0A151WPF1</accession>
<evidence type="ECO:0000313" key="2">
    <source>
        <dbReference type="Proteomes" id="UP000075809"/>
    </source>
</evidence>